<dbReference type="PROSITE" id="PS01124">
    <property type="entry name" value="HTH_ARAC_FAMILY_2"/>
    <property type="match status" value="1"/>
</dbReference>
<dbReference type="PANTHER" id="PTHR10815:SF14">
    <property type="entry name" value="BIFUNCTIONAL TRANSCRIPTIONAL ACTIVATOR_DNA REPAIR ENZYME ADA"/>
    <property type="match status" value="1"/>
</dbReference>
<feature type="binding site" evidence="13">
    <location>
        <position position="77"/>
    </location>
    <ligand>
        <name>Zn(2+)</name>
        <dbReference type="ChEBI" id="CHEBI:29105"/>
    </ligand>
</feature>
<evidence type="ECO:0000313" key="15">
    <source>
        <dbReference type="EMBL" id="AUN94466.1"/>
    </source>
</evidence>
<dbReference type="SUPFAM" id="SSF46767">
    <property type="entry name" value="Methylated DNA-protein cysteine methyltransferase, C-terminal domain"/>
    <property type="match status" value="1"/>
</dbReference>
<keyword evidence="8" id="KW-0010">Activator</keyword>
<evidence type="ECO:0000256" key="5">
    <source>
        <dbReference type="ARBA" id="ARBA00022679"/>
    </source>
</evidence>
<feature type="binding site" evidence="13">
    <location>
        <position position="47"/>
    </location>
    <ligand>
        <name>Zn(2+)</name>
        <dbReference type="ChEBI" id="CHEBI:29105"/>
    </ligand>
</feature>
<evidence type="ECO:0000313" key="16">
    <source>
        <dbReference type="Proteomes" id="UP000242205"/>
    </source>
</evidence>
<protein>
    <recommendedName>
        <fullName evidence="3">methylated-DNA--[protein]-cysteine S-methyltransferase</fullName>
        <ecNumber evidence="3">2.1.1.63</ecNumber>
    </recommendedName>
</protein>
<evidence type="ECO:0000256" key="7">
    <source>
        <dbReference type="ARBA" id="ARBA00023015"/>
    </source>
</evidence>
<dbReference type="AlphaFoldDB" id="A0A2I6S5D3"/>
<dbReference type="InterPro" id="IPR014048">
    <property type="entry name" value="MethylDNA_cys_MeTrfase_DNA-bd"/>
</dbReference>
<dbReference type="SUPFAM" id="SSF46689">
    <property type="entry name" value="Homeodomain-like"/>
    <property type="match status" value="1"/>
</dbReference>
<dbReference type="InterPro" id="IPR036217">
    <property type="entry name" value="MethylDNA_cys_MeTrfase_DNAb"/>
</dbReference>
<dbReference type="InterPro" id="IPR009057">
    <property type="entry name" value="Homeodomain-like_sf"/>
</dbReference>
<dbReference type="GO" id="GO:0003700">
    <property type="term" value="F:DNA-binding transcription factor activity"/>
    <property type="evidence" value="ECO:0007669"/>
    <property type="project" value="InterPro"/>
</dbReference>
<keyword evidence="6" id="KW-0227">DNA damage</keyword>
<sequence>MNARNQPPPDPDRDDDCWSAVCTRDARADGHFVYAVRTTGVYCRPSCGARTPRRENVVFHASPAAAEAAGFRACRRCRPDRPDSQDAARVAAVCRHIDAAETLPPLAELARVAGIGPAQLRRVFRAATGLTPRAWGQARRAARLREALDAGAGVTTAVFDAGYESSGRFYAEAHRVLGMTPRQWRDGGHGTTIRFAIGQCWLGAILVAATSRGLCAVLLGDEADALVRELQDRFPRAELCGGDADFEQVVAQVVGFVETPQRGLDLPLDLRGTAFQLRVWQALRDVPAGTTVSYSELARRIGAPAAVRAVAGACAANALAVAIPCHRAVRLDGDPSGYRWGVARKRALIAREAGTSPLE</sequence>
<evidence type="ECO:0000256" key="13">
    <source>
        <dbReference type="PIRSR" id="PIRSR000409-3"/>
    </source>
</evidence>
<feature type="binding site" evidence="13">
    <location>
        <position position="74"/>
    </location>
    <ligand>
        <name>Zn(2+)</name>
        <dbReference type="ChEBI" id="CHEBI:29105"/>
    </ligand>
</feature>
<dbReference type="RefSeq" id="WP_102246536.1">
    <property type="nucleotide sequence ID" value="NZ_CP025682.1"/>
</dbReference>
<dbReference type="Proteomes" id="UP000242205">
    <property type="component" value="Chromosome"/>
</dbReference>
<evidence type="ECO:0000256" key="12">
    <source>
        <dbReference type="PIRSR" id="PIRSR000409-1"/>
    </source>
</evidence>
<dbReference type="GO" id="GO:0006281">
    <property type="term" value="P:DNA repair"/>
    <property type="evidence" value="ECO:0007669"/>
    <property type="project" value="UniProtKB-KW"/>
</dbReference>
<evidence type="ECO:0000256" key="3">
    <source>
        <dbReference type="ARBA" id="ARBA00011918"/>
    </source>
</evidence>
<dbReference type="OrthoDB" id="9802228at2"/>
<dbReference type="Pfam" id="PF02805">
    <property type="entry name" value="Ada_Zn_binding"/>
    <property type="match status" value="1"/>
</dbReference>
<evidence type="ECO:0000256" key="9">
    <source>
        <dbReference type="ARBA" id="ARBA00023163"/>
    </source>
</evidence>
<dbReference type="InterPro" id="IPR036631">
    <property type="entry name" value="MGMT_N_sf"/>
</dbReference>
<dbReference type="NCBIfam" id="TIGR00589">
    <property type="entry name" value="ogt"/>
    <property type="match status" value="1"/>
</dbReference>
<dbReference type="InterPro" id="IPR036388">
    <property type="entry name" value="WH-like_DNA-bd_sf"/>
</dbReference>
<dbReference type="SUPFAM" id="SSF57884">
    <property type="entry name" value="Ada DNA repair protein, N-terminal domain (N-Ada 10)"/>
    <property type="match status" value="1"/>
</dbReference>
<dbReference type="PIRSF" id="PIRSF000409">
    <property type="entry name" value="Ada"/>
    <property type="match status" value="1"/>
</dbReference>
<evidence type="ECO:0000256" key="11">
    <source>
        <dbReference type="ARBA" id="ARBA00049348"/>
    </source>
</evidence>
<dbReference type="Pfam" id="PF12833">
    <property type="entry name" value="HTH_18"/>
    <property type="match status" value="1"/>
</dbReference>
<dbReference type="GO" id="GO:0032259">
    <property type="term" value="P:methylation"/>
    <property type="evidence" value="ECO:0007669"/>
    <property type="project" value="UniProtKB-KW"/>
</dbReference>
<dbReference type="Gene3D" id="3.40.10.10">
    <property type="entry name" value="DNA Methylphosphotriester Repair Domain"/>
    <property type="match status" value="1"/>
</dbReference>
<dbReference type="Gene3D" id="1.10.10.10">
    <property type="entry name" value="Winged helix-like DNA-binding domain superfamily/Winged helix DNA-binding domain"/>
    <property type="match status" value="1"/>
</dbReference>
<accession>A0A2I6S5D3</accession>
<feature type="active site" description="Nucleophile; methyl group acceptor from either O6-methylguanine or O4-methylthymine" evidence="12">
    <location>
        <position position="325"/>
    </location>
</feature>
<evidence type="ECO:0000259" key="14">
    <source>
        <dbReference type="PROSITE" id="PS01124"/>
    </source>
</evidence>
<dbReference type="CDD" id="cd06445">
    <property type="entry name" value="ATase"/>
    <property type="match status" value="1"/>
</dbReference>
<keyword evidence="9" id="KW-0804">Transcription</keyword>
<keyword evidence="13" id="KW-0479">Metal-binding</keyword>
<evidence type="ECO:0000256" key="10">
    <source>
        <dbReference type="ARBA" id="ARBA00023204"/>
    </source>
</evidence>
<evidence type="ECO:0000256" key="6">
    <source>
        <dbReference type="ARBA" id="ARBA00022763"/>
    </source>
</evidence>
<evidence type="ECO:0000256" key="8">
    <source>
        <dbReference type="ARBA" id="ARBA00023159"/>
    </source>
</evidence>
<dbReference type="EMBL" id="CP025682">
    <property type="protein sequence ID" value="AUN94466.1"/>
    <property type="molecule type" value="Genomic_DNA"/>
</dbReference>
<dbReference type="GO" id="GO:0008270">
    <property type="term" value="F:zinc ion binding"/>
    <property type="evidence" value="ECO:0007669"/>
    <property type="project" value="InterPro"/>
</dbReference>
<dbReference type="NCBIfam" id="NF011964">
    <property type="entry name" value="PRK15435.1"/>
    <property type="match status" value="1"/>
</dbReference>
<dbReference type="InterPro" id="IPR016221">
    <property type="entry name" value="Bifunct_regulatory_prot_Ada"/>
</dbReference>
<feature type="binding site" evidence="13">
    <location>
        <position position="43"/>
    </location>
    <ligand>
        <name>Zn(2+)</name>
        <dbReference type="ChEBI" id="CHEBI:29105"/>
    </ligand>
</feature>
<dbReference type="InterPro" id="IPR004026">
    <property type="entry name" value="Ada_DNA_repair_Zn-bd"/>
</dbReference>
<feature type="active site" description="Nucleophile; methyl group acceptor from methylphosphotriester" evidence="12">
    <location>
        <position position="43"/>
    </location>
</feature>
<keyword evidence="5 15" id="KW-0808">Transferase</keyword>
<dbReference type="KEGG" id="atw:C0099_05625"/>
<keyword evidence="13" id="KW-0862">Zinc</keyword>
<dbReference type="Gene3D" id="3.30.160.70">
    <property type="entry name" value="Methylated DNA-protein cysteine methyltransferase domain"/>
    <property type="match status" value="1"/>
</dbReference>
<evidence type="ECO:0000256" key="4">
    <source>
        <dbReference type="ARBA" id="ARBA00022603"/>
    </source>
</evidence>
<dbReference type="GO" id="GO:0043565">
    <property type="term" value="F:sequence-specific DNA binding"/>
    <property type="evidence" value="ECO:0007669"/>
    <property type="project" value="InterPro"/>
</dbReference>
<dbReference type="InterPro" id="IPR018060">
    <property type="entry name" value="HTH_AraC"/>
</dbReference>
<comment type="similarity">
    <text evidence="2">Belongs to the MGMT family.</text>
</comment>
<dbReference type="GO" id="GO:0003908">
    <property type="term" value="F:methylated-DNA-[protein]-cysteine S-methyltransferase activity"/>
    <property type="evidence" value="ECO:0007669"/>
    <property type="project" value="UniProtKB-EC"/>
</dbReference>
<name>A0A2I6S5D3_9RHOO</name>
<dbReference type="SUPFAM" id="SSF53155">
    <property type="entry name" value="Methylated DNA-protein cysteine methyltransferase domain"/>
    <property type="match status" value="1"/>
</dbReference>
<comment type="cofactor">
    <cofactor evidence="13">
        <name>Zn(2+)</name>
        <dbReference type="ChEBI" id="CHEBI:29105"/>
    </cofactor>
    <text evidence="13">Binds 1 zinc ion per subunit.</text>
</comment>
<comment type="catalytic activity">
    <reaction evidence="11">
        <text>a 6-O-methyl-2'-deoxyguanosine in DNA + L-cysteinyl-[protein] = S-methyl-L-cysteinyl-[protein] + a 2'-deoxyguanosine in DNA</text>
        <dbReference type="Rhea" id="RHEA:24000"/>
        <dbReference type="Rhea" id="RHEA-COMP:10131"/>
        <dbReference type="Rhea" id="RHEA-COMP:10132"/>
        <dbReference type="Rhea" id="RHEA-COMP:11367"/>
        <dbReference type="Rhea" id="RHEA-COMP:11368"/>
        <dbReference type="ChEBI" id="CHEBI:29950"/>
        <dbReference type="ChEBI" id="CHEBI:82612"/>
        <dbReference type="ChEBI" id="CHEBI:85445"/>
        <dbReference type="ChEBI" id="CHEBI:85448"/>
        <dbReference type="EC" id="2.1.1.63"/>
    </reaction>
</comment>
<keyword evidence="15" id="KW-0238">DNA-binding</keyword>
<dbReference type="EC" id="2.1.1.63" evidence="3"/>
<keyword evidence="16" id="KW-1185">Reference proteome</keyword>
<proteinExistence type="inferred from homology"/>
<evidence type="ECO:0000256" key="1">
    <source>
        <dbReference type="ARBA" id="ARBA00001286"/>
    </source>
</evidence>
<dbReference type="SMART" id="SM00342">
    <property type="entry name" value="HTH_ARAC"/>
    <property type="match status" value="1"/>
</dbReference>
<keyword evidence="7" id="KW-0805">Transcription regulation</keyword>
<dbReference type="Gene3D" id="1.10.10.60">
    <property type="entry name" value="Homeodomain-like"/>
    <property type="match status" value="1"/>
</dbReference>
<keyword evidence="10" id="KW-0234">DNA repair</keyword>
<feature type="domain" description="HTH araC/xylS-type" evidence="14">
    <location>
        <begin position="106"/>
        <end position="187"/>
    </location>
</feature>
<dbReference type="FunFam" id="1.10.10.10:FF:000214">
    <property type="entry name" value="Methylated-DNA--protein-cysteine methyltransferase"/>
    <property type="match status" value="1"/>
</dbReference>
<dbReference type="Pfam" id="PF01035">
    <property type="entry name" value="DNA_binding_1"/>
    <property type="match status" value="1"/>
</dbReference>
<gene>
    <name evidence="15" type="ORF">C0099_05625</name>
</gene>
<reference evidence="15 16" key="1">
    <citation type="submission" date="2018-01" db="EMBL/GenBank/DDBJ databases">
        <authorList>
            <person name="Fu G.-Y."/>
        </authorList>
    </citation>
    <scope>NUCLEOTIDE SEQUENCE [LARGE SCALE GENOMIC DNA]</scope>
    <source>
        <strain evidence="15 16">SY39</strain>
    </source>
</reference>
<keyword evidence="4 15" id="KW-0489">Methyltransferase</keyword>
<comment type="catalytic activity">
    <reaction evidence="1">
        <text>a 4-O-methyl-thymidine in DNA + L-cysteinyl-[protein] = a thymidine in DNA + S-methyl-L-cysteinyl-[protein]</text>
        <dbReference type="Rhea" id="RHEA:53428"/>
        <dbReference type="Rhea" id="RHEA-COMP:10131"/>
        <dbReference type="Rhea" id="RHEA-COMP:10132"/>
        <dbReference type="Rhea" id="RHEA-COMP:13555"/>
        <dbReference type="Rhea" id="RHEA-COMP:13556"/>
        <dbReference type="ChEBI" id="CHEBI:29950"/>
        <dbReference type="ChEBI" id="CHEBI:82612"/>
        <dbReference type="ChEBI" id="CHEBI:137386"/>
        <dbReference type="ChEBI" id="CHEBI:137387"/>
        <dbReference type="EC" id="2.1.1.63"/>
    </reaction>
</comment>
<organism evidence="15 16">
    <name type="scientific">Pseudazoarcus pumilus</name>
    <dbReference type="NCBI Taxonomy" id="2067960"/>
    <lineage>
        <taxon>Bacteria</taxon>
        <taxon>Pseudomonadati</taxon>
        <taxon>Pseudomonadota</taxon>
        <taxon>Betaproteobacteria</taxon>
        <taxon>Rhodocyclales</taxon>
        <taxon>Zoogloeaceae</taxon>
        <taxon>Pseudazoarcus</taxon>
    </lineage>
</organism>
<evidence type="ECO:0000256" key="2">
    <source>
        <dbReference type="ARBA" id="ARBA00008711"/>
    </source>
</evidence>
<dbReference type="InterPro" id="IPR035451">
    <property type="entry name" value="Ada-like_dom_sf"/>
</dbReference>
<dbReference type="PANTHER" id="PTHR10815">
    <property type="entry name" value="METHYLATED-DNA--PROTEIN-CYSTEINE METHYLTRANSFERASE"/>
    <property type="match status" value="1"/>
</dbReference>